<dbReference type="EMBL" id="GBHO01006904">
    <property type="protein sequence ID" value="JAG36700.1"/>
    <property type="molecule type" value="Transcribed_RNA"/>
</dbReference>
<dbReference type="PANTHER" id="PTHR43313:SF36">
    <property type="entry name" value="D-BETA-HYDROXYBUTYRATE DEHYDROGENASE, MITOCHONDRIAL"/>
    <property type="match status" value="1"/>
</dbReference>
<dbReference type="GO" id="GO:0008202">
    <property type="term" value="P:steroid metabolic process"/>
    <property type="evidence" value="ECO:0007669"/>
    <property type="project" value="TreeGrafter"/>
</dbReference>
<dbReference type="PROSITE" id="PS00061">
    <property type="entry name" value="ADH_SHORT"/>
    <property type="match status" value="1"/>
</dbReference>
<sequence>MLSTTGYMRTNIFPMISFIRGLPALSRAFLTSWTKRDEKIRVRPGKTAVLITGCDSGLGYSFARHCQDFHGLIIIACCLDPSGEGASRLAKDYPKGIHIVKLDLLSPESIDEMRSQVAQIAEKHGYEIHAVVNNAGVMTMGEFEWLTHDQIFEMVLVNLVGAMKVTKNLLPYLRETRGRVLNISSHCSLASMPGLSVYGATKTALEAWSTALRMELEKYQVDVVTLIPGSYVTESLILKGVKASSKQMWDTMSDETKKTHEGNFNRFYEYLGAIPVPKLSYIHDETLFEKFDGALLNTRPKRQYVHGPLRYRFYFFLFSISPTVKIKEYLIKKFVNLPGF</sequence>
<keyword evidence="1" id="KW-0560">Oxidoreductase</keyword>
<dbReference type="InterPro" id="IPR020904">
    <property type="entry name" value="Sc_DH/Rdtase_CS"/>
</dbReference>
<dbReference type="EMBL" id="GBHO01006906">
    <property type="protein sequence ID" value="JAG36698.1"/>
    <property type="molecule type" value="Transcribed_RNA"/>
</dbReference>
<evidence type="ECO:0000256" key="2">
    <source>
        <dbReference type="RuleBase" id="RU000363"/>
    </source>
</evidence>
<proteinExistence type="inferred from homology"/>
<dbReference type="GO" id="GO:0016491">
    <property type="term" value="F:oxidoreductase activity"/>
    <property type="evidence" value="ECO:0007669"/>
    <property type="project" value="UniProtKB-KW"/>
</dbReference>
<dbReference type="PRINTS" id="PR00080">
    <property type="entry name" value="SDRFAMILY"/>
</dbReference>
<evidence type="ECO:0000256" key="1">
    <source>
        <dbReference type="ARBA" id="ARBA00023002"/>
    </source>
</evidence>
<dbReference type="InterPro" id="IPR002347">
    <property type="entry name" value="SDR_fam"/>
</dbReference>
<accession>A0A0A9YUM4</accession>
<reference evidence="3" key="2">
    <citation type="submission" date="2014-07" db="EMBL/GenBank/DDBJ databases">
        <authorList>
            <person name="Hull J."/>
        </authorList>
    </citation>
    <scope>NUCLEOTIDE SEQUENCE</scope>
</reference>
<evidence type="ECO:0000313" key="5">
    <source>
        <dbReference type="EMBL" id="JAG36700.1"/>
    </source>
</evidence>
<dbReference type="SUPFAM" id="SSF51735">
    <property type="entry name" value="NAD(P)-binding Rossmann-fold domains"/>
    <property type="match status" value="1"/>
</dbReference>
<dbReference type="Gene3D" id="3.40.50.720">
    <property type="entry name" value="NAD(P)-binding Rossmann-like Domain"/>
    <property type="match status" value="1"/>
</dbReference>
<dbReference type="EMBL" id="GBHO01006907">
    <property type="protein sequence ID" value="JAG36697.1"/>
    <property type="molecule type" value="Transcribed_RNA"/>
</dbReference>
<dbReference type="InterPro" id="IPR036291">
    <property type="entry name" value="NAD(P)-bd_dom_sf"/>
</dbReference>
<name>A0A0A9YUM4_LYGHE</name>
<gene>
    <name evidence="3" type="primary">Hsd17b2_2</name>
    <name evidence="4" type="synonym">Hsd17b2_0</name>
    <name evidence="5" type="synonym">Hsd17b2_1</name>
    <name evidence="5" type="ORF">CM83_57738</name>
    <name evidence="3" type="ORF">CM83_57739</name>
    <name evidence="4" type="ORF">CM83_57740</name>
</gene>
<dbReference type="PANTHER" id="PTHR43313">
    <property type="entry name" value="SHORT-CHAIN DEHYDROGENASE/REDUCTASE FAMILY 9C"/>
    <property type="match status" value="1"/>
</dbReference>
<evidence type="ECO:0000313" key="3">
    <source>
        <dbReference type="EMBL" id="JAG36697.1"/>
    </source>
</evidence>
<reference evidence="3" key="1">
    <citation type="journal article" date="2014" name="PLoS ONE">
        <title>Transcriptome-Based Identification of ABC Transporters in the Western Tarnished Plant Bug Lygus hesperus.</title>
        <authorList>
            <person name="Hull J.J."/>
            <person name="Chaney K."/>
            <person name="Geib S.M."/>
            <person name="Fabrick J.A."/>
            <person name="Brent C.S."/>
            <person name="Walsh D."/>
            <person name="Lavine L.C."/>
        </authorList>
    </citation>
    <scope>NUCLEOTIDE SEQUENCE</scope>
</reference>
<dbReference type="AlphaFoldDB" id="A0A0A9YUM4"/>
<evidence type="ECO:0000313" key="4">
    <source>
        <dbReference type="EMBL" id="JAG36698.1"/>
    </source>
</evidence>
<comment type="similarity">
    <text evidence="2">Belongs to the short-chain dehydrogenases/reductases (SDR) family.</text>
</comment>
<organism evidence="3">
    <name type="scientific">Lygus hesperus</name>
    <name type="common">Western plant bug</name>
    <dbReference type="NCBI Taxonomy" id="30085"/>
    <lineage>
        <taxon>Eukaryota</taxon>
        <taxon>Metazoa</taxon>
        <taxon>Ecdysozoa</taxon>
        <taxon>Arthropoda</taxon>
        <taxon>Hexapoda</taxon>
        <taxon>Insecta</taxon>
        <taxon>Pterygota</taxon>
        <taxon>Neoptera</taxon>
        <taxon>Paraneoptera</taxon>
        <taxon>Hemiptera</taxon>
        <taxon>Heteroptera</taxon>
        <taxon>Panheteroptera</taxon>
        <taxon>Cimicomorpha</taxon>
        <taxon>Miridae</taxon>
        <taxon>Mirini</taxon>
        <taxon>Lygus</taxon>
    </lineage>
</organism>
<protein>
    <submittedName>
        <fullName evidence="3">Estradiol 17-beta-dehydrogenase 2</fullName>
    </submittedName>
</protein>
<dbReference type="PRINTS" id="PR00081">
    <property type="entry name" value="GDHRDH"/>
</dbReference>
<dbReference type="Pfam" id="PF00106">
    <property type="entry name" value="adh_short"/>
    <property type="match status" value="1"/>
</dbReference>